<accession>A0AAD8YBK8</accession>
<feature type="domain" description="UTP25 C-terminal" evidence="5">
    <location>
        <begin position="681"/>
        <end position="870"/>
    </location>
</feature>
<dbReference type="InterPro" id="IPR053939">
    <property type="entry name" value="UTP25_C"/>
</dbReference>
<feature type="compositionally biased region" description="Basic and acidic residues" evidence="4">
    <location>
        <begin position="21"/>
        <end position="37"/>
    </location>
</feature>
<dbReference type="GO" id="GO:0000462">
    <property type="term" value="P:maturation of SSU-rRNA from tricistronic rRNA transcript (SSU-rRNA, 5.8S rRNA, LSU-rRNA)"/>
    <property type="evidence" value="ECO:0007669"/>
    <property type="project" value="TreeGrafter"/>
</dbReference>
<dbReference type="GO" id="GO:0032040">
    <property type="term" value="C:small-subunit processome"/>
    <property type="evidence" value="ECO:0007669"/>
    <property type="project" value="TreeGrafter"/>
</dbReference>
<dbReference type="InterPro" id="IPR010678">
    <property type="entry name" value="UTP25"/>
</dbReference>
<dbReference type="Proteomes" id="UP001224775">
    <property type="component" value="Unassembled WGS sequence"/>
</dbReference>
<evidence type="ECO:0000313" key="8">
    <source>
        <dbReference type="Proteomes" id="UP001224775"/>
    </source>
</evidence>
<sequence>MGAKKPKVKKGPKGKKARAKAKLEQVWGEHVDEEARQASKFRKGKSRLTPATETTTTTQQRRHQKEKEVDPLSTNRRGLKTSFESFLERKDNLYQNEQEQKLKQRQYTHQKKNKRYNAAHNDESSDEDDSDEEMGGVDSNGGSLSHLLKRINGPKKSSSRKIAVESDDDDDSNVNSDAASDDDDDDTESVSSASSSFSNQSHSDSDDDDMDMIAEENIDLPKGTAEDPYEAHFSKKPLPQLDSTDNTNNLMPHLAKSSKANTSSLLSSSMQVHLSGPILDSFETLTGSLPDKTKPKQMWKAFARGPQQHTRQVLSRNWNSVNRNALKRSQRERSENENDISLSPLQQVLYPAISNYADVLISMESRQNRNEINNLLTMHVLNHVLTSRSRVQKHNRRIKQLAEVDDDAADEEDDDQWRDQGYTRPKVLLLFPTRGTCWAFVQKMIELLGDSALLEMEDRFEAEYGPIKREKGSEEDEDKEKARVDAIMKQKGREWNELFGEEANDDDDFKIGISLTPNVDKKKIRAKKGATVTSSGSGVKLRLFADFFHSDIILASPIGLKMSTTYEESDDEGEDDTADVDFLSSIEMCIVARSDVLMMQNWDHVNSVLDSLNQQPKNVSNIDFSRVRNYFLEGQGKYWRQMIVVSAFTDPYVTSTFRRHAKNIEGQLRIRKKVSTDNASICDVMVRAKQVFQRVTCPTVSEAGSARLRFFSEHVLPKLQRLQQKHTLIYIPSYFDFVAVRNLLLKREVKFVSVTEYARVSEVSRGRARFLQGVKPIMLYTGRAHFFLRHKIKGARHLIFFGLPEYDEFYPSVVNMLNEGLTSEDEDDVSRLPMSSLSLFTKFDAHQLERIVGTSHAERMIKGDKSSYVFAS</sequence>
<feature type="domain" description="UTP25 NTP hydrolase-like" evidence="6">
    <location>
        <begin position="356"/>
        <end position="667"/>
    </location>
</feature>
<dbReference type="PANTHER" id="PTHR12933">
    <property type="entry name" value="ORF PROTEIN-RELATED"/>
    <property type="match status" value="1"/>
</dbReference>
<reference evidence="7" key="1">
    <citation type="submission" date="2023-06" db="EMBL/GenBank/DDBJ databases">
        <title>Survivors Of The Sea: Transcriptome response of Skeletonema marinoi to long-term dormancy.</title>
        <authorList>
            <person name="Pinder M.I.M."/>
            <person name="Kourtchenko O."/>
            <person name="Robertson E.K."/>
            <person name="Larsson T."/>
            <person name="Maumus F."/>
            <person name="Osuna-Cruz C.M."/>
            <person name="Vancaester E."/>
            <person name="Stenow R."/>
            <person name="Vandepoele K."/>
            <person name="Ploug H."/>
            <person name="Bruchert V."/>
            <person name="Godhe A."/>
            <person name="Topel M."/>
        </authorList>
    </citation>
    <scope>NUCLEOTIDE SEQUENCE</scope>
    <source>
        <strain evidence="7">R05AC</strain>
    </source>
</reference>
<feature type="compositionally biased region" description="Acidic residues" evidence="4">
    <location>
        <begin position="179"/>
        <end position="188"/>
    </location>
</feature>
<keyword evidence="3" id="KW-0539">Nucleus</keyword>
<dbReference type="PANTHER" id="PTHR12933:SF0">
    <property type="entry name" value="U3 SMALL NUCLEOLAR RNA-ASSOCIATED PROTEIN 25 HOMOLOG"/>
    <property type="match status" value="1"/>
</dbReference>
<dbReference type="Pfam" id="PF22916">
    <property type="entry name" value="UTP25_NTPase-like"/>
    <property type="match status" value="1"/>
</dbReference>
<gene>
    <name evidence="7" type="ORF">QTG54_006871</name>
</gene>
<dbReference type="GO" id="GO:0034511">
    <property type="term" value="F:U3 snoRNA binding"/>
    <property type="evidence" value="ECO:0007669"/>
    <property type="project" value="InterPro"/>
</dbReference>
<evidence type="ECO:0000256" key="2">
    <source>
        <dbReference type="ARBA" id="ARBA00009223"/>
    </source>
</evidence>
<dbReference type="GO" id="GO:0019843">
    <property type="term" value="F:rRNA binding"/>
    <property type="evidence" value="ECO:0007669"/>
    <property type="project" value="TreeGrafter"/>
</dbReference>
<comment type="subcellular location">
    <subcellularLocation>
        <location evidence="1">Nucleus</location>
        <location evidence="1">Nucleolus</location>
    </subcellularLocation>
</comment>
<comment type="similarity">
    <text evidence="2">Belongs to the UTP25 family.</text>
</comment>
<protein>
    <submittedName>
        <fullName evidence="7">U3 small nucleolar RNA-associated protein 25</fullName>
    </submittedName>
</protein>
<organism evidence="7 8">
    <name type="scientific">Skeletonema marinoi</name>
    <dbReference type="NCBI Taxonomy" id="267567"/>
    <lineage>
        <taxon>Eukaryota</taxon>
        <taxon>Sar</taxon>
        <taxon>Stramenopiles</taxon>
        <taxon>Ochrophyta</taxon>
        <taxon>Bacillariophyta</taxon>
        <taxon>Coscinodiscophyceae</taxon>
        <taxon>Thalassiosirophycidae</taxon>
        <taxon>Thalassiosirales</taxon>
        <taxon>Skeletonemataceae</taxon>
        <taxon>Skeletonema</taxon>
        <taxon>Skeletonema marinoi-dohrnii complex</taxon>
    </lineage>
</organism>
<dbReference type="Pfam" id="PF06862">
    <property type="entry name" value="Utp25_C"/>
    <property type="match status" value="1"/>
</dbReference>
<proteinExistence type="inferred from homology"/>
<comment type="caution">
    <text evidence="7">The sequence shown here is derived from an EMBL/GenBank/DDBJ whole genome shotgun (WGS) entry which is preliminary data.</text>
</comment>
<evidence type="ECO:0000259" key="5">
    <source>
        <dbReference type="Pfam" id="PF06862"/>
    </source>
</evidence>
<feature type="compositionally biased region" description="Basic residues" evidence="4">
    <location>
        <begin position="103"/>
        <end position="117"/>
    </location>
</feature>
<evidence type="ECO:0000256" key="3">
    <source>
        <dbReference type="ARBA" id="ARBA00023242"/>
    </source>
</evidence>
<name>A0AAD8YBK8_9STRA</name>
<keyword evidence="8" id="KW-1185">Reference proteome</keyword>
<dbReference type="InterPro" id="IPR053940">
    <property type="entry name" value="UTP25_NTPase-like"/>
</dbReference>
<dbReference type="AlphaFoldDB" id="A0AAD8YBK8"/>
<evidence type="ECO:0000256" key="4">
    <source>
        <dbReference type="SAM" id="MobiDB-lite"/>
    </source>
</evidence>
<feature type="region of interest" description="Disordered" evidence="4">
    <location>
        <begin position="1"/>
        <end position="209"/>
    </location>
</feature>
<feature type="compositionally biased region" description="Basic residues" evidence="4">
    <location>
        <begin position="147"/>
        <end position="159"/>
    </location>
</feature>
<feature type="compositionally biased region" description="Basic residues" evidence="4">
    <location>
        <begin position="1"/>
        <end position="20"/>
    </location>
</feature>
<feature type="compositionally biased region" description="Low complexity" evidence="4">
    <location>
        <begin position="189"/>
        <end position="202"/>
    </location>
</feature>
<dbReference type="EMBL" id="JATAAI010000011">
    <property type="protein sequence ID" value="KAK1742306.1"/>
    <property type="molecule type" value="Genomic_DNA"/>
</dbReference>
<feature type="compositionally biased region" description="Acidic residues" evidence="4">
    <location>
        <begin position="124"/>
        <end position="135"/>
    </location>
</feature>
<evidence type="ECO:0000313" key="7">
    <source>
        <dbReference type="EMBL" id="KAK1742306.1"/>
    </source>
</evidence>
<feature type="compositionally biased region" description="Basic and acidic residues" evidence="4">
    <location>
        <begin position="86"/>
        <end position="102"/>
    </location>
</feature>
<evidence type="ECO:0000256" key="1">
    <source>
        <dbReference type="ARBA" id="ARBA00004604"/>
    </source>
</evidence>
<evidence type="ECO:0000259" key="6">
    <source>
        <dbReference type="Pfam" id="PF22916"/>
    </source>
</evidence>
<feature type="compositionally biased region" description="Low complexity" evidence="4">
    <location>
        <begin position="49"/>
        <end position="58"/>
    </location>
</feature>